<evidence type="ECO:0000256" key="7">
    <source>
        <dbReference type="PROSITE-ProRule" id="PRU01091"/>
    </source>
</evidence>
<dbReference type="OrthoDB" id="152576at2"/>
<dbReference type="Gene3D" id="1.10.10.10">
    <property type="entry name" value="Winged helix-like DNA-binding domain superfamily/Winged helix DNA-binding domain"/>
    <property type="match status" value="1"/>
</dbReference>
<evidence type="ECO:0000259" key="8">
    <source>
        <dbReference type="PROSITE" id="PS50110"/>
    </source>
</evidence>
<dbReference type="SMART" id="SM00862">
    <property type="entry name" value="Trans_reg_C"/>
    <property type="match status" value="1"/>
</dbReference>
<comment type="caution">
    <text evidence="10">The sequence shown here is derived from an EMBL/GenBank/DDBJ whole genome shotgun (WGS) entry which is preliminary data.</text>
</comment>
<dbReference type="GO" id="GO:0000976">
    <property type="term" value="F:transcription cis-regulatory region binding"/>
    <property type="evidence" value="ECO:0007669"/>
    <property type="project" value="TreeGrafter"/>
</dbReference>
<keyword evidence="5" id="KW-0804">Transcription</keyword>
<dbReference type="PANTHER" id="PTHR48111:SF1">
    <property type="entry name" value="TWO-COMPONENT RESPONSE REGULATOR ORR33"/>
    <property type="match status" value="1"/>
</dbReference>
<evidence type="ECO:0000256" key="4">
    <source>
        <dbReference type="ARBA" id="ARBA00023125"/>
    </source>
</evidence>
<dbReference type="GO" id="GO:0032993">
    <property type="term" value="C:protein-DNA complex"/>
    <property type="evidence" value="ECO:0007669"/>
    <property type="project" value="TreeGrafter"/>
</dbReference>
<reference evidence="10 11" key="1">
    <citation type="submission" date="2016-08" db="EMBL/GenBank/DDBJ databases">
        <title>Analysis of Carbohydrate Active Enzymes in Thermogemmatispora T81 Reveals Carbohydrate Degradation Ability.</title>
        <authorList>
            <person name="Tomazini A."/>
            <person name="Lal S."/>
            <person name="Stott M."/>
            <person name="Henrissat B."/>
            <person name="Polikarpov I."/>
            <person name="Sparling R."/>
            <person name="Levin D.B."/>
        </authorList>
    </citation>
    <scope>NUCLEOTIDE SEQUENCE [LARGE SCALE GENOMIC DNA]</scope>
    <source>
        <strain evidence="10 11">T81</strain>
    </source>
</reference>
<dbReference type="InterPro" id="IPR036388">
    <property type="entry name" value="WH-like_DNA-bd_sf"/>
</dbReference>
<dbReference type="GO" id="GO:0006355">
    <property type="term" value="P:regulation of DNA-templated transcription"/>
    <property type="evidence" value="ECO:0007669"/>
    <property type="project" value="InterPro"/>
</dbReference>
<dbReference type="EMBL" id="MCIF01000002">
    <property type="protein sequence ID" value="RAQ96749.1"/>
    <property type="molecule type" value="Genomic_DNA"/>
</dbReference>
<evidence type="ECO:0000256" key="5">
    <source>
        <dbReference type="ARBA" id="ARBA00023163"/>
    </source>
</evidence>
<dbReference type="InterPro" id="IPR001867">
    <property type="entry name" value="OmpR/PhoB-type_DNA-bd"/>
</dbReference>
<protein>
    <submittedName>
        <fullName evidence="10">DNA-binding response regulator</fullName>
    </submittedName>
</protein>
<dbReference type="GO" id="GO:0000156">
    <property type="term" value="F:phosphorelay response regulator activity"/>
    <property type="evidence" value="ECO:0007669"/>
    <property type="project" value="TreeGrafter"/>
</dbReference>
<feature type="DNA-binding region" description="OmpR/PhoB-type" evidence="7">
    <location>
        <begin position="124"/>
        <end position="223"/>
    </location>
</feature>
<organism evidence="10 11">
    <name type="scientific">Thermogemmatispora tikiterensis</name>
    <dbReference type="NCBI Taxonomy" id="1825093"/>
    <lineage>
        <taxon>Bacteria</taxon>
        <taxon>Bacillati</taxon>
        <taxon>Chloroflexota</taxon>
        <taxon>Ktedonobacteria</taxon>
        <taxon>Thermogemmatisporales</taxon>
        <taxon>Thermogemmatisporaceae</taxon>
        <taxon>Thermogemmatispora</taxon>
    </lineage>
</organism>
<sequence>MRLLVIEDEPDIAHALAKGLRQRGYAVDVAYDGERGCMLAEVNDYDLVVLDLNLPGLDGLEVCRRLRALRPALLILMLTARSKPDERVAGLELGADDYLVKPFYFAELVARIGALLRRDLRGREPLLCYADLKLDPVARVVWRGNQRLSLTGKEFGILEYLMRHQGEVVSQETLLEHVWDSQANPFTNTVRVHINSLRRKLGDVAEAPRYIETVVGQGYRLGPLSAPSEEKA</sequence>
<evidence type="ECO:0000256" key="1">
    <source>
        <dbReference type="ARBA" id="ARBA00022553"/>
    </source>
</evidence>
<dbReference type="Pfam" id="PF00072">
    <property type="entry name" value="Response_reg"/>
    <property type="match status" value="1"/>
</dbReference>
<evidence type="ECO:0000256" key="3">
    <source>
        <dbReference type="ARBA" id="ARBA00023015"/>
    </source>
</evidence>
<accession>A0A328VI74</accession>
<evidence type="ECO:0000256" key="6">
    <source>
        <dbReference type="PROSITE-ProRule" id="PRU00169"/>
    </source>
</evidence>
<dbReference type="SMART" id="SM00448">
    <property type="entry name" value="REC"/>
    <property type="match status" value="1"/>
</dbReference>
<gene>
    <name evidence="10" type="ORF">A4R35_14490</name>
</gene>
<dbReference type="RefSeq" id="WP_112430579.1">
    <property type="nucleotide sequence ID" value="NZ_MCIF01000002.1"/>
</dbReference>
<keyword evidence="11" id="KW-1185">Reference proteome</keyword>
<keyword evidence="1 6" id="KW-0597">Phosphoprotein</keyword>
<keyword evidence="3" id="KW-0805">Transcription regulation</keyword>
<dbReference type="PANTHER" id="PTHR48111">
    <property type="entry name" value="REGULATOR OF RPOS"/>
    <property type="match status" value="1"/>
</dbReference>
<evidence type="ECO:0000259" key="9">
    <source>
        <dbReference type="PROSITE" id="PS51755"/>
    </source>
</evidence>
<dbReference type="CDD" id="cd00383">
    <property type="entry name" value="trans_reg_C"/>
    <property type="match status" value="1"/>
</dbReference>
<evidence type="ECO:0000256" key="2">
    <source>
        <dbReference type="ARBA" id="ARBA00023012"/>
    </source>
</evidence>
<keyword evidence="4 7" id="KW-0238">DNA-binding</keyword>
<dbReference type="AlphaFoldDB" id="A0A328VI74"/>
<dbReference type="InterPro" id="IPR039420">
    <property type="entry name" value="WalR-like"/>
</dbReference>
<dbReference type="Proteomes" id="UP000248706">
    <property type="component" value="Unassembled WGS sequence"/>
</dbReference>
<dbReference type="FunFam" id="3.40.50.2300:FF:000002">
    <property type="entry name" value="DNA-binding response regulator PhoP"/>
    <property type="match status" value="1"/>
</dbReference>
<dbReference type="InterPro" id="IPR011006">
    <property type="entry name" value="CheY-like_superfamily"/>
</dbReference>
<dbReference type="InterPro" id="IPR001789">
    <property type="entry name" value="Sig_transdc_resp-reg_receiver"/>
</dbReference>
<proteinExistence type="predicted"/>
<evidence type="ECO:0000313" key="10">
    <source>
        <dbReference type="EMBL" id="RAQ96749.1"/>
    </source>
</evidence>
<dbReference type="CDD" id="cd19935">
    <property type="entry name" value="REC_OmpR_CusR-like"/>
    <property type="match status" value="1"/>
</dbReference>
<keyword evidence="2" id="KW-0902">Two-component regulatory system</keyword>
<dbReference type="Gene3D" id="6.10.250.690">
    <property type="match status" value="1"/>
</dbReference>
<dbReference type="GO" id="GO:0005829">
    <property type="term" value="C:cytosol"/>
    <property type="evidence" value="ECO:0007669"/>
    <property type="project" value="TreeGrafter"/>
</dbReference>
<dbReference type="Gene3D" id="3.40.50.2300">
    <property type="match status" value="1"/>
</dbReference>
<feature type="domain" description="OmpR/PhoB-type" evidence="9">
    <location>
        <begin position="124"/>
        <end position="223"/>
    </location>
</feature>
<feature type="modified residue" description="4-aspartylphosphate" evidence="6">
    <location>
        <position position="51"/>
    </location>
</feature>
<dbReference type="Pfam" id="PF00486">
    <property type="entry name" value="Trans_reg_C"/>
    <property type="match status" value="1"/>
</dbReference>
<evidence type="ECO:0000313" key="11">
    <source>
        <dbReference type="Proteomes" id="UP000248706"/>
    </source>
</evidence>
<feature type="domain" description="Response regulatory" evidence="8">
    <location>
        <begin position="2"/>
        <end position="116"/>
    </location>
</feature>
<name>A0A328VI74_9CHLR</name>
<dbReference type="PROSITE" id="PS51755">
    <property type="entry name" value="OMPR_PHOB"/>
    <property type="match status" value="1"/>
</dbReference>
<dbReference type="PROSITE" id="PS50110">
    <property type="entry name" value="RESPONSE_REGULATORY"/>
    <property type="match status" value="1"/>
</dbReference>
<dbReference type="SUPFAM" id="SSF52172">
    <property type="entry name" value="CheY-like"/>
    <property type="match status" value="1"/>
</dbReference>